<dbReference type="GO" id="GO:0005524">
    <property type="term" value="F:ATP binding"/>
    <property type="evidence" value="ECO:0007669"/>
    <property type="project" value="InterPro"/>
</dbReference>
<feature type="domain" description="ABC transporter" evidence="2">
    <location>
        <begin position="26"/>
        <end position="68"/>
    </location>
</feature>
<dbReference type="EMBL" id="HE797035">
    <property type="protein sequence ID" value="CCM01505.1"/>
    <property type="molecule type" value="Genomic_DNA"/>
</dbReference>
<protein>
    <recommendedName>
        <fullName evidence="2">ABC transporter domain-containing protein</fullName>
    </recommendedName>
</protein>
<evidence type="ECO:0000256" key="1">
    <source>
        <dbReference type="ARBA" id="ARBA00022737"/>
    </source>
</evidence>
<dbReference type="AlphaFoldDB" id="J4GNJ6"/>
<dbReference type="FunFam" id="3.40.50.300:FF:001197">
    <property type="entry name" value="Putative ATP-binding cassette family ATPase"/>
    <property type="match status" value="1"/>
</dbReference>
<gene>
    <name evidence="3" type="ORF">FIBRA_03561</name>
</gene>
<dbReference type="PANTHER" id="PTHR19211">
    <property type="entry name" value="ATP-BINDING TRANSPORT PROTEIN-RELATED"/>
    <property type="match status" value="1"/>
</dbReference>
<keyword evidence="1" id="KW-0677">Repeat</keyword>
<dbReference type="HOGENOM" id="CLU_000604_36_3_1"/>
<dbReference type="RefSeq" id="XP_012180788.1">
    <property type="nucleotide sequence ID" value="XM_012325398.1"/>
</dbReference>
<dbReference type="GeneID" id="24096416"/>
<dbReference type="InterPro" id="IPR050611">
    <property type="entry name" value="ABCF"/>
</dbReference>
<dbReference type="Gene3D" id="3.40.50.300">
    <property type="entry name" value="P-loop containing nucleotide triphosphate hydrolases"/>
    <property type="match status" value="1"/>
</dbReference>
<accession>J4GNJ6</accession>
<dbReference type="SUPFAM" id="SSF52540">
    <property type="entry name" value="P-loop containing nucleoside triphosphate hydrolases"/>
    <property type="match status" value="1"/>
</dbReference>
<evidence type="ECO:0000313" key="3">
    <source>
        <dbReference type="EMBL" id="CCM01505.1"/>
    </source>
</evidence>
<sequence length="136" mass="14777">MNPVQFLASKFPGKTEQEYRSHLGNFQISGMTGLQLIGTLSGGQKSRVAFAVLSLLRPHVLLLDEPTNHLDIEGLDALMAALSSWNGGVILISHDERFITTVAKELWVCADGAVAKFKGDVQAYKSLIVSNIKARP</sequence>
<name>J4GNJ6_9APHY</name>
<dbReference type="GO" id="GO:0016887">
    <property type="term" value="F:ATP hydrolysis activity"/>
    <property type="evidence" value="ECO:0007669"/>
    <property type="project" value="InterPro"/>
</dbReference>
<dbReference type="Proteomes" id="UP000006352">
    <property type="component" value="Unassembled WGS sequence"/>
</dbReference>
<dbReference type="PANTHER" id="PTHR19211:SF117">
    <property type="entry name" value="ATP-BINDING CASSETTE SUB-FAMILY F MEMBER 3"/>
    <property type="match status" value="1"/>
</dbReference>
<dbReference type="STRING" id="599839.J4GNJ6"/>
<dbReference type="InterPro" id="IPR003439">
    <property type="entry name" value="ABC_transporter-like_ATP-bd"/>
</dbReference>
<dbReference type="InterPro" id="IPR027417">
    <property type="entry name" value="P-loop_NTPase"/>
</dbReference>
<reference evidence="3 4" key="1">
    <citation type="journal article" date="2012" name="Appl. Environ. Microbiol.">
        <title>Short-read sequencing for genomic analysis of the brown rot fungus Fibroporia radiculosa.</title>
        <authorList>
            <person name="Tang J.D."/>
            <person name="Perkins A.D."/>
            <person name="Sonstegard T.S."/>
            <person name="Schroeder S.G."/>
            <person name="Burgess S.C."/>
            <person name="Diehl S.V."/>
        </authorList>
    </citation>
    <scope>NUCLEOTIDE SEQUENCE [LARGE SCALE GENOMIC DNA]</scope>
    <source>
        <strain evidence="3 4">TFFH 294</strain>
    </source>
</reference>
<keyword evidence="4" id="KW-1185">Reference proteome</keyword>
<dbReference type="InParanoid" id="J4GNJ6"/>
<evidence type="ECO:0000313" key="4">
    <source>
        <dbReference type="Proteomes" id="UP000006352"/>
    </source>
</evidence>
<dbReference type="Pfam" id="PF00005">
    <property type="entry name" value="ABC_tran"/>
    <property type="match status" value="1"/>
</dbReference>
<proteinExistence type="predicted"/>
<organism evidence="3 4">
    <name type="scientific">Fibroporia radiculosa</name>
    <dbReference type="NCBI Taxonomy" id="599839"/>
    <lineage>
        <taxon>Eukaryota</taxon>
        <taxon>Fungi</taxon>
        <taxon>Dikarya</taxon>
        <taxon>Basidiomycota</taxon>
        <taxon>Agaricomycotina</taxon>
        <taxon>Agaricomycetes</taxon>
        <taxon>Polyporales</taxon>
        <taxon>Fibroporiaceae</taxon>
        <taxon>Fibroporia</taxon>
    </lineage>
</organism>
<evidence type="ECO:0000259" key="2">
    <source>
        <dbReference type="Pfam" id="PF00005"/>
    </source>
</evidence>
<dbReference type="OrthoDB" id="2110130at2759"/>